<name>A0A5E7SNP9_PSEFL</name>
<keyword evidence="1" id="KW-0472">Membrane</keyword>
<keyword evidence="1" id="KW-1133">Transmembrane helix</keyword>
<evidence type="ECO:0000313" key="3">
    <source>
        <dbReference type="Proteomes" id="UP000412311"/>
    </source>
</evidence>
<dbReference type="Proteomes" id="UP000412311">
    <property type="component" value="Unassembled WGS sequence"/>
</dbReference>
<organism evidence="2 3">
    <name type="scientific">Pseudomonas fluorescens</name>
    <dbReference type="NCBI Taxonomy" id="294"/>
    <lineage>
        <taxon>Bacteria</taxon>
        <taxon>Pseudomonadati</taxon>
        <taxon>Pseudomonadota</taxon>
        <taxon>Gammaproteobacteria</taxon>
        <taxon>Pseudomonadales</taxon>
        <taxon>Pseudomonadaceae</taxon>
        <taxon>Pseudomonas</taxon>
    </lineage>
</organism>
<evidence type="ECO:0008006" key="4">
    <source>
        <dbReference type="Google" id="ProtNLM"/>
    </source>
</evidence>
<feature type="transmembrane region" description="Helical" evidence="1">
    <location>
        <begin position="35"/>
        <end position="52"/>
    </location>
</feature>
<keyword evidence="1" id="KW-0812">Transmembrane</keyword>
<sequence>MFLLAGAWISYLFWTVGISARTILMPEIPELTTYLLIGTLFGVVFAGLTIRAGKAKKSAIESFLGGFCVGLICSINIYDVSVYLLPGEVVSYESEYKVTYRGPSKYCEAGLWVNDPNTHRRIKLCTNKKELNERIGRGIYAVWVTAHTNKLGSYIIGYTFFRK</sequence>
<accession>A0A5E7SNP9</accession>
<dbReference type="AlphaFoldDB" id="A0A5E7SNP9"/>
<reference evidence="2 3" key="1">
    <citation type="submission" date="2019-09" db="EMBL/GenBank/DDBJ databases">
        <authorList>
            <person name="Chandra G."/>
            <person name="Truman W A."/>
        </authorList>
    </citation>
    <scope>NUCLEOTIDE SEQUENCE [LARGE SCALE GENOMIC DNA]</scope>
    <source>
        <strain evidence="2">PS925</strain>
    </source>
</reference>
<evidence type="ECO:0000313" key="2">
    <source>
        <dbReference type="EMBL" id="VVP87267.1"/>
    </source>
</evidence>
<feature type="transmembrane region" description="Helical" evidence="1">
    <location>
        <begin position="64"/>
        <end position="85"/>
    </location>
</feature>
<proteinExistence type="predicted"/>
<gene>
    <name evidence="2" type="ORF">PS925_01054</name>
</gene>
<dbReference type="EMBL" id="CABVJG010000002">
    <property type="protein sequence ID" value="VVP87267.1"/>
    <property type="molecule type" value="Genomic_DNA"/>
</dbReference>
<evidence type="ECO:0000256" key="1">
    <source>
        <dbReference type="SAM" id="Phobius"/>
    </source>
</evidence>
<protein>
    <recommendedName>
        <fullName evidence="4">Transmembrane protein</fullName>
    </recommendedName>
</protein>